<keyword evidence="4" id="KW-1185">Reference proteome</keyword>
<reference evidence="3 4" key="1">
    <citation type="submission" date="2015-08" db="EMBL/GenBank/DDBJ databases">
        <title>Next Generation Sequencing and Analysis of the Genome of Puccinia sorghi L Schw, the Causal Agent of Maize Common Rust.</title>
        <authorList>
            <person name="Rochi L."/>
            <person name="Burguener G."/>
            <person name="Darino M."/>
            <person name="Turjanski A."/>
            <person name="Kreff E."/>
            <person name="Dieguez M.J."/>
            <person name="Sacco F."/>
        </authorList>
    </citation>
    <scope>NUCLEOTIDE SEQUENCE [LARGE SCALE GENOMIC DNA]</scope>
    <source>
        <strain evidence="3 4">RO10H11247</strain>
    </source>
</reference>
<keyword evidence="1" id="KW-0175">Coiled coil</keyword>
<accession>A0A0L6UZY0</accession>
<organism evidence="3 4">
    <name type="scientific">Puccinia sorghi</name>
    <dbReference type="NCBI Taxonomy" id="27349"/>
    <lineage>
        <taxon>Eukaryota</taxon>
        <taxon>Fungi</taxon>
        <taxon>Dikarya</taxon>
        <taxon>Basidiomycota</taxon>
        <taxon>Pucciniomycotina</taxon>
        <taxon>Pucciniomycetes</taxon>
        <taxon>Pucciniales</taxon>
        <taxon>Pucciniaceae</taxon>
        <taxon>Puccinia</taxon>
    </lineage>
</organism>
<evidence type="ECO:0000313" key="4">
    <source>
        <dbReference type="Proteomes" id="UP000037035"/>
    </source>
</evidence>
<feature type="region of interest" description="Disordered" evidence="2">
    <location>
        <begin position="209"/>
        <end position="238"/>
    </location>
</feature>
<name>A0A0L6UZY0_9BASI</name>
<dbReference type="Proteomes" id="UP000037035">
    <property type="component" value="Unassembled WGS sequence"/>
</dbReference>
<feature type="coiled-coil region" evidence="1">
    <location>
        <begin position="93"/>
        <end position="120"/>
    </location>
</feature>
<protein>
    <submittedName>
        <fullName evidence="3">Uncharacterized protein</fullName>
    </submittedName>
</protein>
<dbReference type="VEuPathDB" id="FungiDB:VP01_3048g1"/>
<dbReference type="AlphaFoldDB" id="A0A0L6UZY0"/>
<gene>
    <name evidence="3" type="ORF">VP01_3048g1</name>
</gene>
<feature type="compositionally biased region" description="Low complexity" evidence="2">
    <location>
        <begin position="265"/>
        <end position="278"/>
    </location>
</feature>
<feature type="region of interest" description="Disordered" evidence="2">
    <location>
        <begin position="262"/>
        <end position="325"/>
    </location>
</feature>
<dbReference type="EMBL" id="LAVV01008000">
    <property type="protein sequence ID" value="KNZ54081.1"/>
    <property type="molecule type" value="Genomic_DNA"/>
</dbReference>
<feature type="compositionally biased region" description="Basic residues" evidence="2">
    <location>
        <begin position="285"/>
        <end position="295"/>
    </location>
</feature>
<proteinExistence type="predicted"/>
<evidence type="ECO:0000256" key="1">
    <source>
        <dbReference type="SAM" id="Coils"/>
    </source>
</evidence>
<evidence type="ECO:0000313" key="3">
    <source>
        <dbReference type="EMBL" id="KNZ54081.1"/>
    </source>
</evidence>
<feature type="compositionally biased region" description="Basic and acidic residues" evidence="2">
    <location>
        <begin position="304"/>
        <end position="314"/>
    </location>
</feature>
<evidence type="ECO:0000256" key="2">
    <source>
        <dbReference type="SAM" id="MobiDB-lite"/>
    </source>
</evidence>
<dbReference type="OrthoDB" id="2502002at2759"/>
<sequence length="400" mass="44390">MLKAGSVRLVRKCQILPGCAATVLSPAGCGIARRSPTITSSNKLHSLAKTCSPLPHPTSFDSPKTISTPSPTYNFYTLPSSRINHKESRRREMEAQRNLMDIHRDTLRAAERTISLLREQVELACCITTSRRMLQLIRLHDERARLSIASLVPSPAPVGTPARTPTQRAALERSLSSRIASLQADIERQQLRAGAVGIIRRPETEALLEERNTLSTRRSSPRAPPRDNPSACPIVPFSDTSLTPNRIYSIRSSSDRWLAGRQRDSILSSSSSSRRPSSADLYCDHHHHHSRHHSRSSSSLAQDALEREWERQLADGEVDSNGVPVVPDRMKQMPIECHHSSKTSHNSSFSTTHLGRRKVEGLGIQLALVASASSSQTHPDYLHGHHHLGTLLEFHPPCLR</sequence>
<comment type="caution">
    <text evidence="3">The sequence shown here is derived from an EMBL/GenBank/DDBJ whole genome shotgun (WGS) entry which is preliminary data.</text>
</comment>